<dbReference type="PANTHER" id="PTHR32332:SF20">
    <property type="entry name" value="2-NITROPROPANE DIOXYGENASE-LIKE PROTEIN"/>
    <property type="match status" value="1"/>
</dbReference>
<keyword evidence="7" id="KW-1185">Reference proteome</keyword>
<evidence type="ECO:0000313" key="6">
    <source>
        <dbReference type="EMBL" id="OXM15217.1"/>
    </source>
</evidence>
<dbReference type="Gene3D" id="3.20.20.70">
    <property type="entry name" value="Aldolase class I"/>
    <property type="match status" value="1"/>
</dbReference>
<dbReference type="GO" id="GO:0051213">
    <property type="term" value="F:dioxygenase activity"/>
    <property type="evidence" value="ECO:0007669"/>
    <property type="project" value="UniProtKB-KW"/>
</dbReference>
<accession>A0A229NZD3</accession>
<evidence type="ECO:0000256" key="1">
    <source>
        <dbReference type="ARBA" id="ARBA00003535"/>
    </source>
</evidence>
<evidence type="ECO:0000256" key="3">
    <source>
        <dbReference type="ARBA" id="ARBA00022630"/>
    </source>
</evidence>
<protein>
    <recommendedName>
        <fullName evidence="2">Probable nitronate monooxygenase</fullName>
    </recommendedName>
</protein>
<gene>
    <name evidence="6" type="ORF">CGZ75_00250</name>
</gene>
<dbReference type="GO" id="GO:0018580">
    <property type="term" value="F:nitronate monooxygenase activity"/>
    <property type="evidence" value="ECO:0007669"/>
    <property type="project" value="InterPro"/>
</dbReference>
<dbReference type="Pfam" id="PF03060">
    <property type="entry name" value="NMO"/>
    <property type="match status" value="1"/>
</dbReference>
<dbReference type="PANTHER" id="PTHR32332">
    <property type="entry name" value="2-NITROPROPANE DIOXYGENASE"/>
    <property type="match status" value="1"/>
</dbReference>
<comment type="function">
    <text evidence="1">Nitronate monooxygenase that uses molecular oxygen to catalyze the oxidative denitrification of alkyl nitronates. Acts on propionate 3-nitronate (P3N), the presumed physiological substrate. Probably functions in the detoxification of P3N, a metabolic poison produced by plants and fungi as a defense mechanism.</text>
</comment>
<evidence type="ECO:0000256" key="2">
    <source>
        <dbReference type="ARBA" id="ARBA00013457"/>
    </source>
</evidence>
<evidence type="ECO:0000313" key="7">
    <source>
        <dbReference type="Proteomes" id="UP000215145"/>
    </source>
</evidence>
<dbReference type="InterPro" id="IPR004136">
    <property type="entry name" value="NMO"/>
</dbReference>
<dbReference type="CDD" id="cd04730">
    <property type="entry name" value="NPD_like"/>
    <property type="match status" value="1"/>
</dbReference>
<keyword evidence="6" id="KW-0223">Dioxygenase</keyword>
<evidence type="ECO:0000256" key="4">
    <source>
        <dbReference type="ARBA" id="ARBA00022643"/>
    </source>
</evidence>
<organism evidence="6 7">
    <name type="scientific">Paenibacillus herberti</name>
    <dbReference type="NCBI Taxonomy" id="1619309"/>
    <lineage>
        <taxon>Bacteria</taxon>
        <taxon>Bacillati</taxon>
        <taxon>Bacillota</taxon>
        <taxon>Bacilli</taxon>
        <taxon>Bacillales</taxon>
        <taxon>Paenibacillaceae</taxon>
        <taxon>Paenibacillus</taxon>
    </lineage>
</organism>
<dbReference type="EMBL" id="NMUQ01000001">
    <property type="protein sequence ID" value="OXM15217.1"/>
    <property type="molecule type" value="Genomic_DNA"/>
</dbReference>
<keyword evidence="4" id="KW-0288">FMN</keyword>
<keyword evidence="5" id="KW-0560">Oxidoreductase</keyword>
<name>A0A229NZD3_9BACL</name>
<comment type="caution">
    <text evidence="6">The sequence shown here is derived from an EMBL/GenBank/DDBJ whole genome shotgun (WGS) entry which is preliminary data.</text>
</comment>
<sequence>MKNENSITNILGIEFPIIQAAMSWVTDAKMVAAVSNAGGMGVLGPNAGQNSFASGPDEVGKRLREEIRKVKKLTDKPFALNLIMPEQGHTDQYTTATFETAVEEGVKIFVCVDGGVNKEVMGEIKKLNLTLIHRTLTISPEAAKMAEAHGADIIIATGYDEGGTLPQNHIGTFSIVPTIVDSVNVPVLAAGGINDVRGVRAAFALGAAGVYVGTRFIASEECPAVEEAKQDIINSKASDLLMVSSFQRSTPNKFACEIGAMYRDGESSENTEQRIRQIGGIFPRMILGRRDEGINSVNTAIDLISQVKSCKDIIHELMADFIKH</sequence>
<keyword evidence="3" id="KW-0285">Flavoprotein</keyword>
<reference evidence="6 7" key="1">
    <citation type="submission" date="2017-07" db="EMBL/GenBank/DDBJ databases">
        <title>Paenibacillus herberti R33 genome sequencing and assembly.</title>
        <authorList>
            <person name="Su W."/>
        </authorList>
    </citation>
    <scope>NUCLEOTIDE SEQUENCE [LARGE SCALE GENOMIC DNA]</scope>
    <source>
        <strain evidence="6 7">R33</strain>
    </source>
</reference>
<dbReference type="SUPFAM" id="SSF51412">
    <property type="entry name" value="Inosine monophosphate dehydrogenase (IMPDH)"/>
    <property type="match status" value="1"/>
</dbReference>
<dbReference type="InterPro" id="IPR013785">
    <property type="entry name" value="Aldolase_TIM"/>
</dbReference>
<evidence type="ECO:0000256" key="5">
    <source>
        <dbReference type="ARBA" id="ARBA00023002"/>
    </source>
</evidence>
<dbReference type="AlphaFoldDB" id="A0A229NZD3"/>
<dbReference type="Proteomes" id="UP000215145">
    <property type="component" value="Unassembled WGS sequence"/>
</dbReference>
<proteinExistence type="predicted"/>
<dbReference type="OrthoDB" id="9778912at2"/>
<dbReference type="RefSeq" id="WP_089522049.1">
    <property type="nucleotide sequence ID" value="NZ_NMUQ01000001.1"/>
</dbReference>